<feature type="domain" description="NlpC/P60" evidence="6">
    <location>
        <begin position="457"/>
        <end position="614"/>
    </location>
</feature>
<accession>A0A7V7GK20</accession>
<name>A0A7V7GK20_ENTFC</name>
<reference evidence="7 8" key="1">
    <citation type="submission" date="2018-07" db="EMBL/GenBank/DDBJ databases">
        <title>High quality draft genome sequencing of Enterococcus faecium exhibiting probiotic potential isolated from mucus of freshwater fish.</title>
        <authorList>
            <person name="El-Jeni R."/>
            <person name="Ghedira K."/>
            <person name="Abdelhak S."/>
            <person name="El-Bour M."/>
            <person name="Bouhaouala-Zahar B."/>
        </authorList>
    </citation>
    <scope>NUCLEOTIDE SEQUENCE [LARGE SCALE GENOMIC DNA]</scope>
    <source>
        <strain evidence="7 8">R.A73</strain>
    </source>
</reference>
<keyword evidence="5" id="KW-0812">Transmembrane</keyword>
<evidence type="ECO:0000256" key="3">
    <source>
        <dbReference type="ARBA" id="ARBA00022801"/>
    </source>
</evidence>
<keyword evidence="5" id="KW-1133">Transmembrane helix</keyword>
<evidence type="ECO:0000256" key="4">
    <source>
        <dbReference type="ARBA" id="ARBA00022807"/>
    </source>
</evidence>
<organism evidence="7 8">
    <name type="scientific">Enterococcus faecium</name>
    <name type="common">Streptococcus faecium</name>
    <dbReference type="NCBI Taxonomy" id="1352"/>
    <lineage>
        <taxon>Bacteria</taxon>
        <taxon>Bacillati</taxon>
        <taxon>Bacillota</taxon>
        <taxon>Bacilli</taxon>
        <taxon>Lactobacillales</taxon>
        <taxon>Enterococcaceae</taxon>
        <taxon>Enterococcus</taxon>
    </lineage>
</organism>
<keyword evidence="4" id="KW-0788">Thiol protease</keyword>
<dbReference type="InterPro" id="IPR041219">
    <property type="entry name" value="Phage_lysozyme2"/>
</dbReference>
<feature type="transmembrane region" description="Helical" evidence="5">
    <location>
        <begin position="245"/>
        <end position="269"/>
    </location>
</feature>
<evidence type="ECO:0000259" key="6">
    <source>
        <dbReference type="PROSITE" id="PS51935"/>
    </source>
</evidence>
<dbReference type="AlphaFoldDB" id="A0A7V7GK20"/>
<evidence type="ECO:0000256" key="2">
    <source>
        <dbReference type="ARBA" id="ARBA00022670"/>
    </source>
</evidence>
<dbReference type="Gene3D" id="3.90.1720.10">
    <property type="entry name" value="endopeptidase domain like (from Nostoc punctiforme)"/>
    <property type="match status" value="1"/>
</dbReference>
<evidence type="ECO:0000313" key="7">
    <source>
        <dbReference type="EMBL" id="KAA0686063.1"/>
    </source>
</evidence>
<keyword evidence="2" id="KW-0645">Protease</keyword>
<dbReference type="GO" id="GO:0006508">
    <property type="term" value="P:proteolysis"/>
    <property type="evidence" value="ECO:0007669"/>
    <property type="project" value="UniProtKB-KW"/>
</dbReference>
<keyword evidence="5" id="KW-0472">Membrane</keyword>
<dbReference type="Gene3D" id="1.10.530.10">
    <property type="match status" value="1"/>
</dbReference>
<dbReference type="InterPro" id="IPR000064">
    <property type="entry name" value="NLP_P60_dom"/>
</dbReference>
<comment type="caution">
    <text evidence="7">The sequence shown here is derived from an EMBL/GenBank/DDBJ whole genome shotgun (WGS) entry which is preliminary data.</text>
</comment>
<sequence length="615" mass="67135">MNTDFRERIIRKQRTAKKFVVNRDNNQFKKKIVSTDHTKRAKKANHSRKIKSSRGTSYLIKKDSAKNVVKDVNSKAQKNGVEQGNATAELETSKTIGRGIKNSTKATKTVAKTTTKVTKKSKELIQTKASKKEVLTVVKKGSKKGLVNTSKAAKDTVINEIQEFRGDSESQGINEAIQLKDFIDTGISGAKKTKKAANTAKKSSKALTKFGKSSYKYTQRIAEIGIRRVQQVLSKEVAKALIAKLAIPLTLAVLILSIVTAVISTVNIFNFGAGDCDTSANYDNITTKDIESNAKSIYSIIRKEIPESTPQGISGALGAMQFESQLNPSAVNPSSGATGIAQWLGSRLTSLKEFAHKKGKKETDLGVQVEFLLSELNSSYYQSSKKILAMTDVHEACKEWVMKFEGLSQYSSQWYLDQRNSYADHWYATLGTSDPIAEGTISNGADSELNTLTCDLESDGGDIMEIAKSWLGWFHYDQIHPAPDLGTDLKNPNKNGRTDCSGFVWLVLNKAGYKVPANMQWFTGSMASDARGSHQYLKQISETEAKAGDIVIVNQGAGAGSNGHTGILTEKWRGKDTKIIQEGGNGDSVNIEAFGTSFMSLLDGGDVVLARPIKK</sequence>
<comment type="similarity">
    <text evidence="1">Belongs to the peptidase C40 family.</text>
</comment>
<gene>
    <name evidence="7" type="ORF">DTX73_14410</name>
</gene>
<evidence type="ECO:0000256" key="5">
    <source>
        <dbReference type="SAM" id="Phobius"/>
    </source>
</evidence>
<dbReference type="GO" id="GO:0008234">
    <property type="term" value="F:cysteine-type peptidase activity"/>
    <property type="evidence" value="ECO:0007669"/>
    <property type="project" value="UniProtKB-KW"/>
</dbReference>
<proteinExistence type="inferred from homology"/>
<dbReference type="Proteomes" id="UP000448762">
    <property type="component" value="Unassembled WGS sequence"/>
</dbReference>
<keyword evidence="3" id="KW-0378">Hydrolase</keyword>
<dbReference type="SUPFAM" id="SSF54001">
    <property type="entry name" value="Cysteine proteinases"/>
    <property type="match status" value="1"/>
</dbReference>
<evidence type="ECO:0000256" key="1">
    <source>
        <dbReference type="ARBA" id="ARBA00007074"/>
    </source>
</evidence>
<dbReference type="PROSITE" id="PS51935">
    <property type="entry name" value="NLPC_P60"/>
    <property type="match status" value="1"/>
</dbReference>
<protein>
    <submittedName>
        <fullName evidence="7">CHAP domain-containing protein</fullName>
    </submittedName>
</protein>
<evidence type="ECO:0000313" key="8">
    <source>
        <dbReference type="Proteomes" id="UP000448762"/>
    </source>
</evidence>
<dbReference type="Pfam" id="PF00877">
    <property type="entry name" value="NLPC_P60"/>
    <property type="match status" value="1"/>
</dbReference>
<dbReference type="InterPro" id="IPR038765">
    <property type="entry name" value="Papain-like_cys_pep_sf"/>
</dbReference>
<dbReference type="EMBL" id="QOVC01000016">
    <property type="protein sequence ID" value="KAA0686063.1"/>
    <property type="molecule type" value="Genomic_DNA"/>
</dbReference>
<dbReference type="Pfam" id="PF18013">
    <property type="entry name" value="Phage_lysozyme2"/>
    <property type="match status" value="1"/>
</dbReference>